<evidence type="ECO:0000256" key="1">
    <source>
        <dbReference type="SAM" id="SignalP"/>
    </source>
</evidence>
<sequence>MKPYRLIVGALLASIGFLAMSFAAIAAPNAVMNTDADVHKSNSSASAVVNDVSEDDEVTVTKCTNSWCFITIPGPNGWVKKKYLDPIDDEGNVFSGIPFNCGITLGPGGPTIFCGTTTTPPAPVLPYGPDTCQVGYVWRDAIPGDHVCVTPGARAAAANENAIAGSRVDPAGAYGPNSCLSGFVWREAYSGDVVCVTPARRTAVHQENIDGPSHRVLP</sequence>
<dbReference type="AlphaFoldDB" id="A0A933NXH6"/>
<reference evidence="2" key="1">
    <citation type="submission" date="2020-07" db="EMBL/GenBank/DDBJ databases">
        <title>Huge and variable diversity of episymbiotic CPR bacteria and DPANN archaea in groundwater ecosystems.</title>
        <authorList>
            <person name="He C.Y."/>
            <person name="Keren R."/>
            <person name="Whittaker M."/>
            <person name="Farag I.F."/>
            <person name="Doudna J."/>
            <person name="Cate J.H.D."/>
            <person name="Banfield J.F."/>
        </authorList>
    </citation>
    <scope>NUCLEOTIDE SEQUENCE</scope>
    <source>
        <strain evidence="2">NC_groundwater_1586_Pr3_B-0.1um_66_15</strain>
    </source>
</reference>
<evidence type="ECO:0000313" key="2">
    <source>
        <dbReference type="EMBL" id="MBI4922954.1"/>
    </source>
</evidence>
<organism evidence="2 3">
    <name type="scientific">Devosia nanyangense</name>
    <dbReference type="NCBI Taxonomy" id="1228055"/>
    <lineage>
        <taxon>Bacteria</taxon>
        <taxon>Pseudomonadati</taxon>
        <taxon>Pseudomonadota</taxon>
        <taxon>Alphaproteobacteria</taxon>
        <taxon>Hyphomicrobiales</taxon>
        <taxon>Devosiaceae</taxon>
        <taxon>Devosia</taxon>
    </lineage>
</organism>
<accession>A0A933NXH6</accession>
<dbReference type="EMBL" id="JACRAF010000040">
    <property type="protein sequence ID" value="MBI4922954.1"/>
    <property type="molecule type" value="Genomic_DNA"/>
</dbReference>
<gene>
    <name evidence="2" type="ORF">HY834_14505</name>
</gene>
<feature type="signal peptide" evidence="1">
    <location>
        <begin position="1"/>
        <end position="26"/>
    </location>
</feature>
<evidence type="ECO:0008006" key="4">
    <source>
        <dbReference type="Google" id="ProtNLM"/>
    </source>
</evidence>
<name>A0A933NXH6_9HYPH</name>
<dbReference type="Proteomes" id="UP000782610">
    <property type="component" value="Unassembled WGS sequence"/>
</dbReference>
<keyword evidence="1" id="KW-0732">Signal</keyword>
<comment type="caution">
    <text evidence="2">The sequence shown here is derived from an EMBL/GenBank/DDBJ whole genome shotgun (WGS) entry which is preliminary data.</text>
</comment>
<evidence type="ECO:0000313" key="3">
    <source>
        <dbReference type="Proteomes" id="UP000782610"/>
    </source>
</evidence>
<feature type="chain" id="PRO_5038048686" description="SH3 domain-containing protein" evidence="1">
    <location>
        <begin position="27"/>
        <end position="218"/>
    </location>
</feature>
<proteinExistence type="predicted"/>
<dbReference type="Gene3D" id="2.30.30.40">
    <property type="entry name" value="SH3 Domains"/>
    <property type="match status" value="1"/>
</dbReference>
<protein>
    <recommendedName>
        <fullName evidence="4">SH3 domain-containing protein</fullName>
    </recommendedName>
</protein>